<dbReference type="GO" id="GO:0003824">
    <property type="term" value="F:catalytic activity"/>
    <property type="evidence" value="ECO:0007669"/>
    <property type="project" value="InterPro"/>
</dbReference>
<dbReference type="Proteomes" id="UP000187209">
    <property type="component" value="Unassembled WGS sequence"/>
</dbReference>
<comment type="caution">
    <text evidence="2">The sequence shown here is derived from an EMBL/GenBank/DDBJ whole genome shotgun (WGS) entry which is preliminary data.</text>
</comment>
<keyword evidence="3" id="KW-1185">Reference proteome</keyword>
<dbReference type="SUPFAM" id="SSF52374">
    <property type="entry name" value="Nucleotidylyl transferase"/>
    <property type="match status" value="1"/>
</dbReference>
<feature type="domain" description="Cytidyltransferase-like" evidence="1">
    <location>
        <begin position="130"/>
        <end position="188"/>
    </location>
</feature>
<protein>
    <recommendedName>
        <fullName evidence="1">Cytidyltransferase-like domain-containing protein</fullName>
    </recommendedName>
</protein>
<dbReference type="AlphaFoldDB" id="A0A1R2B5B3"/>
<dbReference type="InterPro" id="IPR004821">
    <property type="entry name" value="Cyt_trans-like"/>
</dbReference>
<name>A0A1R2B5B3_9CILI</name>
<dbReference type="InterPro" id="IPR014729">
    <property type="entry name" value="Rossmann-like_a/b/a_fold"/>
</dbReference>
<sequence>MVYRCCILLTNISKIEIERVVGLLRFLQEIVVDRIVCEIQCEEKENVIRITRYIYEQCYRELKTPLYILMPQYTENYYQPEEGELVFRNEALRNDSFYTQTIEKIPLIPFPEYNKTDEYMENYKKYRSGYIDGTYDHLHSGHLLLLSVASLFSSHLTIGICSDSIIKHKKHSDFLQTYPQRLSKIQTFFNIFNPKAHISYFELFDSIIPASEGDYDVVISSSEPGHPIFEINSRRAQRSMNILENLIVQVLSISENKISSSFTRENLVRKIL</sequence>
<dbReference type="Gene3D" id="3.40.50.620">
    <property type="entry name" value="HUPs"/>
    <property type="match status" value="1"/>
</dbReference>
<evidence type="ECO:0000313" key="2">
    <source>
        <dbReference type="EMBL" id="OMJ71968.1"/>
    </source>
</evidence>
<organism evidence="2 3">
    <name type="scientific">Stentor coeruleus</name>
    <dbReference type="NCBI Taxonomy" id="5963"/>
    <lineage>
        <taxon>Eukaryota</taxon>
        <taxon>Sar</taxon>
        <taxon>Alveolata</taxon>
        <taxon>Ciliophora</taxon>
        <taxon>Postciliodesmatophora</taxon>
        <taxon>Heterotrichea</taxon>
        <taxon>Heterotrichida</taxon>
        <taxon>Stentoridae</taxon>
        <taxon>Stentor</taxon>
    </lineage>
</organism>
<dbReference type="NCBIfam" id="TIGR00125">
    <property type="entry name" value="cyt_tran_rel"/>
    <property type="match status" value="1"/>
</dbReference>
<accession>A0A1R2B5B3</accession>
<proteinExistence type="predicted"/>
<dbReference type="EMBL" id="MPUH01000941">
    <property type="protein sequence ID" value="OMJ71968.1"/>
    <property type="molecule type" value="Genomic_DNA"/>
</dbReference>
<dbReference type="Pfam" id="PF01467">
    <property type="entry name" value="CTP_transf_like"/>
    <property type="match status" value="1"/>
</dbReference>
<reference evidence="2 3" key="1">
    <citation type="submission" date="2016-11" db="EMBL/GenBank/DDBJ databases">
        <title>The macronuclear genome of Stentor coeruleus: a giant cell with tiny introns.</title>
        <authorList>
            <person name="Slabodnick M."/>
            <person name="Ruby J.G."/>
            <person name="Reiff S.B."/>
            <person name="Swart E.C."/>
            <person name="Gosai S."/>
            <person name="Prabakaran S."/>
            <person name="Witkowska E."/>
            <person name="Larue G.E."/>
            <person name="Fisher S."/>
            <person name="Freeman R.M."/>
            <person name="Gunawardena J."/>
            <person name="Chu W."/>
            <person name="Stover N.A."/>
            <person name="Gregory B.D."/>
            <person name="Nowacki M."/>
            <person name="Derisi J."/>
            <person name="Roy S.W."/>
            <person name="Marshall W.F."/>
            <person name="Sood P."/>
        </authorList>
    </citation>
    <scope>NUCLEOTIDE SEQUENCE [LARGE SCALE GENOMIC DNA]</scope>
    <source>
        <strain evidence="2">WM001</strain>
    </source>
</reference>
<evidence type="ECO:0000259" key="1">
    <source>
        <dbReference type="Pfam" id="PF01467"/>
    </source>
</evidence>
<gene>
    <name evidence="2" type="ORF">SteCoe_29704</name>
</gene>
<evidence type="ECO:0000313" key="3">
    <source>
        <dbReference type="Proteomes" id="UP000187209"/>
    </source>
</evidence>